<dbReference type="Pfam" id="PF06025">
    <property type="entry name" value="DUF913"/>
    <property type="match status" value="1"/>
</dbReference>
<gene>
    <name evidence="18" type="ORF">WA026_008733</name>
</gene>
<feature type="compositionally biased region" description="Polar residues" evidence="13">
    <location>
        <begin position="795"/>
        <end position="805"/>
    </location>
</feature>
<evidence type="ECO:0000256" key="2">
    <source>
        <dbReference type="ARBA" id="ARBA00004123"/>
    </source>
</evidence>
<keyword evidence="5" id="KW-0597">Phosphoprotein</keyword>
<evidence type="ECO:0000313" key="18">
    <source>
        <dbReference type="EMBL" id="KAK9889924.1"/>
    </source>
</evidence>
<feature type="compositionally biased region" description="Acidic residues" evidence="13">
    <location>
        <begin position="779"/>
        <end position="790"/>
    </location>
</feature>
<dbReference type="InterPro" id="IPR010309">
    <property type="entry name" value="E3_Ub_ligase_DUF908"/>
</dbReference>
<dbReference type="InterPro" id="IPR004170">
    <property type="entry name" value="WWE_dom"/>
</dbReference>
<proteinExistence type="inferred from homology"/>
<dbReference type="EC" id="2.3.2.26" evidence="4"/>
<feature type="compositionally biased region" description="Polar residues" evidence="13">
    <location>
        <begin position="2222"/>
        <end position="2237"/>
    </location>
</feature>
<comment type="similarity">
    <text evidence="11">Belongs to the UPL family. TOM1/PTR1 subfamily.</text>
</comment>
<feature type="active site" description="Glycyl thioester intermediate" evidence="12">
    <location>
        <position position="3876"/>
    </location>
</feature>
<dbReference type="InterPro" id="IPR015940">
    <property type="entry name" value="UBA"/>
</dbReference>
<reference evidence="18 19" key="1">
    <citation type="submission" date="2023-03" db="EMBL/GenBank/DDBJ databases">
        <title>Genome insight into feeding habits of ladybird beetles.</title>
        <authorList>
            <person name="Li H.-S."/>
            <person name="Huang Y.-H."/>
            <person name="Pang H."/>
        </authorList>
    </citation>
    <scope>NUCLEOTIDE SEQUENCE [LARGE SCALE GENOMIC DNA]</scope>
    <source>
        <strain evidence="18">SYSU_2023b</strain>
        <tissue evidence="18">Whole body</tissue>
    </source>
</reference>
<sequence length="3909" mass="437892">MRVDRARLKKFSSEVPAECYQIIEHLQTCTRPELLDELSKIHTWTFGKCELYHWAPILDIFDRILEEACEPEEENKWMLFCDIHYSAEDRNLLLWILHFSTLLIEHSFSRHLYNSMGHLLALLQANDLSIVLGVLNLLYMFSKRSNFITRLKSEEKVFLTSRLHNLAENWGGKENGFGLADCCDADKSIAPSATTLHVEFHKDDAEIKDSRFTTNIIHIEHVDQLHKTPAEIMKSLVSLYNVPEDKEMWLYCHVRLALQFSDYKSRLLLVQARLQALSILIYSNALQDSPQNLLYPGILEELVELIELPKTHLVEIRSAALRTLTAIIHLDRSPHIAKYVESMKPGSRLHNIIDVTGASQYHGFLPVMVRTCISILTNQNDERILTQAEGIFPRAEISESSKPVDFHTDGILSIAMLHNNKSKFPLALATALFSFLYHLASYEAGGEALVACGMMESLLQVINWHGIELEHITFVTRAVRVIDLITNIDMQAFQTHDGLQSFINRLSAEVNLCRKDQLIEVKTKPTEEDAEEATEMDTGESVVQMVHHPKNQGKTCLPQRAALLKSMLNFLKKAFQDTTFYDNVRHLMEGPLPDALKNIIANAEYYGPSLFLLATDVVTVYVYQEPALLGTIQDNGLTDVVLYALLTKEVPPTREVLGSLPNIFSALCLNHRGLTQFTKYKPFETFFKILISPTYLPAMRRRRSSEPMSDTACNLGNAMDELMRHQPSLKADATAALVKLLQELVNLGTDPKYICWRPSSKTEISPSNNCRVINNTEGSSDEDDDEEEEASTSSQNAEAQAQNSERQPIALVDYILNVMKFVDAILSNNSTDDHCKEFVNQGGLPYLLKILRLPNLPVDYPATNTAQAVATVCKSILNLAHDCSLFKEGLHQLAEVLLVMKPLFSKMEVPGGSKLLMELASAPNADSAFSTATDTPLLHGMSAAHGYVIMFVHICRTGQNDIRSISLQQWGTQDGIRVLRGLSELYTSLVWESTLLLAYCSEDLMPSDCNIPREDLEKLHNFFAMCDSANADDGPSTSTIEALTKSNGPMNLDSESDGSSSKPNPNVKLIKPLLGSSSRLGRALAELFGLLVKLCVGSPVRQRRGQNVVASPPSPSPFARNVATALGLLLCDGLDWEKLPPCPTPKCRLTFLICSVGFTSPMLFDEKKYPYHLLLKKFVECGGLDAFFKTFKWALSAGDTIPLEEAIEDPNLPEGTGGFLDAWLMLLEKMVNPKALLESPHVVSKCVADHPVHGWHFPLKYLITIHKHAFECCLLIWGKKPLPTYGTRMTESMLTIFKHILRGEKIIKEKLRDGTLTAMYSNSQTDEDFPDNLKQLMDMGFSREHALEALVHTINLEQATEYLLTHPPRQNQATTSQAEELDSVVENLSTALGLNNTEAFKRKVNIDNCGSPLAESVIDQFSKDCLPICVKIIKQIPDCVHKVCELLVAVMKRNGKSYRDQLYETIIDDIYSVAVKIASFSLEEIIALHPQCTSQLAKLCHLYILFLEVSTYFEMRISCAGAAFRKTDLLPALINLVSRTEISMTNHSVGAGFKWLSPVILMIDELSKIALLCSRKDLMHVNTSRVWRWFDLVTGKWTPYSSNNNKIINEAYWAGEHSVKVSCGRRRYTITFANMLQVNDESGNNRPVGMAIMCMSHQSFLDITKPAPTEPVKAKSPESPDGKSLRFQVIDKAQKICMLLACVKLLQLPVDKEVIHSVLQTCVRLTRSFVMAKIFVEEGGVKALLSMKHMNDFMGFSILATILIKHCLEEPNILACAMEKIIRGRTLNAIPPPYKELIYFTRQIGGAITRCPITFFEVCKSILRLDTSIYRTGEMESRLIVTCEPPARSKPPALESKVANEVLSDLLNALRNPLELDTPPPPPPQSSKVSIATQTSEDNMNVNEESSSSSSPSVQTESNAEAKIDSNKLKPMLSKAVILKILADAVVSYHPIAKIISEYHYRDNTSVLAFLFDKILPETPNLSDSESSSMCRMLIAALASSNHSPEAQQTLVLEVKAALSRALLLPESAEKHNQIQSLCGIISTMIDNCPPQSKVRPQVNSIVRLLIRKGIFNDLARVPLFLDLSSPHLSFTGNACLKPLEALSRIVNQPMPFSLPSKKKAHQPTEEGPGFQLDNTSNEDTLAQGEEAIDDTENTDHDISSTLDTTNAEETGEGDNVLEQIMEQLLDPGNSNNTTANRNHSLEIDNHGNINFETERDATEEMMSTDSGESDSNTSDQGGDDDNEEDNEVDEIIRDAENTFDNSYNDESIEERRRATHTDGNEDDILMIHYANVDQDFVPTVRWNENRFTVPIFDETNSGTDHSVPGSLIHPLLLGRGNEFNGTSMFTRTQRTNRARRYQYLFNSRTLNPPVILQRLLGPHDPHIAMGAADILGQRPEIRESARVVVMDNFGFLPTHEEQIDLVDQSGYLFGSTLAATLSHIPPVLHWWNIEARVLDMESIYDTSLYICNELMPHLIKHRNAELLEKRKNDEQTTQSRKHKLTIHSVDSEQSSEEAIPENRAVRRRNDEDLDGIPIEEDDNESTHSNITPAQFIRNIVSEFSNAANVALRNTITPNPFHGESEPPQVSSGSARTTPPNTASSNSGSGTRDSSTDPENGDQDNDMVFCSRRNNIRTLFEEAWNQPLQPTISSPSSILAPQPQTAEIVATLMNPTQSTQTGDNTPPESSSAVLSQPGPSSMNTDDVPEGVDPSFLAAIPPEMRREVLEQHRLLNFQQRLARATQSRSSEVNAELPVEVNSEFLAALPPALQEEVLNQQRLEQQRQAASHANPNEPVDAGAFFETLQPSLRQMILSDMEDSQISALPPDLAAEAQNLRRDLEARNRQLVQERFLQNNLTTIIRQSARGRLPGRPFMPPQRSQWTTWGRDIINMNSTGPSGSNTNMKIRGRQLLDHEGLACLLVLLFTDDTQLNKLRLHRVIRNLCFHGPTREWVVSALLSVIDRSVHTKQDEALNKPLRKGPKPGPLSSKLMTDIKSLHTGGNWLNIRMEAALGCSANVFIVTRGSAKRSEKYSVSNISIHPQAAPIICKNALELIISLSKTFPTNLLPVKCFKEDEKILLSPVKVKTDGLDFWDVLLRLDCASTKKGKSIPKSNTLSLMDSDNVTFDHSIFGQLLNMLSSPVIHKNTHLTDNLLRLLSVITSTMPEVSKSQNGAKNKVKLPKESFATPVQSINLAVNVITYKSCSEEGLEYITNLLLNMASSSLEMSYLILNLLLAAARKMGNIVKGQIEQMLRELKSLNGSQKRKAEDISQPSTSKGIIANRFTKETVVITASTKAKASYELQLPSMVPLTSKSSSQLFFLRVLRVIVNIRHSIKQTLRTEEASSANQELPPLSDQLSKLEHLWDTLSQCLLELEHTPDHHAVLVLQPAVEAFFLVHSPQHPMTNKFRDRENPTERDNPPRSTPMAVDSDANAGGSSESASGGAAVVGTGNPSVVQSGGAAPPKSETYLVDADSNSSDSFVKPTVPQEQLKFLNFAEKHRSVLNQILRQSSANLADGPFAVLVDHTRILDFDIKRRYFRAELERMDAGVRREETAVHVRRSNIFEDSFRELYRKTPEEWKNRFYIVFEEEEGQDAGGLLREWYVVISRDIFNPMYALFTVSPGDRVTYMINSASHYNPNHLCYYKFVGRVIAKAIFDNKLLECYFTRSFYKHILGIPVKYTDMESEDYSFYNSLVYLMENNITSLGLDLTFSTEINEFGVTEVRDLIQNGRNVPVTEENKMEYIRLSCQMKMTGAIKQQLNAFLEGFYDIIPMRLISIFNEQELELLISGLPNVDIEDLKANTEYHKYQSNSLQIQWFWRSLRSFDQADRAKFLQFVTGTSKVPLQGFGALEGMNGVQKFQIHRDDRSTDRLPSAHTCFNQLDLPVYESYDKLRSNLLKAIHECSEGFGFA</sequence>
<evidence type="ECO:0000256" key="4">
    <source>
        <dbReference type="ARBA" id="ARBA00012485"/>
    </source>
</evidence>
<dbReference type="PANTHER" id="PTHR11254">
    <property type="entry name" value="HECT DOMAIN UBIQUITIN-PROTEIN LIGASE"/>
    <property type="match status" value="1"/>
</dbReference>
<evidence type="ECO:0000259" key="15">
    <source>
        <dbReference type="PROSITE" id="PS50030"/>
    </source>
</evidence>
<feature type="compositionally biased region" description="Polar residues" evidence="13">
    <location>
        <begin position="2160"/>
        <end position="2169"/>
    </location>
</feature>
<feature type="domain" description="UBA" evidence="15">
    <location>
        <begin position="1324"/>
        <end position="1366"/>
    </location>
</feature>
<feature type="compositionally biased region" description="Polar residues" evidence="13">
    <location>
        <begin position="762"/>
        <end position="778"/>
    </location>
</feature>
<evidence type="ECO:0000256" key="10">
    <source>
        <dbReference type="ARBA" id="ARBA00023242"/>
    </source>
</evidence>
<dbReference type="InterPro" id="IPR010314">
    <property type="entry name" value="E3_Ub_ligase_DUF913"/>
</dbReference>
<organism evidence="18 19">
    <name type="scientific">Henosepilachna vigintioctopunctata</name>
    <dbReference type="NCBI Taxonomy" id="420089"/>
    <lineage>
        <taxon>Eukaryota</taxon>
        <taxon>Metazoa</taxon>
        <taxon>Ecdysozoa</taxon>
        <taxon>Arthropoda</taxon>
        <taxon>Hexapoda</taxon>
        <taxon>Insecta</taxon>
        <taxon>Pterygota</taxon>
        <taxon>Neoptera</taxon>
        <taxon>Endopterygota</taxon>
        <taxon>Coleoptera</taxon>
        <taxon>Polyphaga</taxon>
        <taxon>Cucujiformia</taxon>
        <taxon>Coccinelloidea</taxon>
        <taxon>Coccinellidae</taxon>
        <taxon>Epilachninae</taxon>
        <taxon>Epilachnini</taxon>
        <taxon>Henosepilachna</taxon>
    </lineage>
</organism>
<feature type="region of interest" description="Disordered" evidence="13">
    <location>
        <begin position="1873"/>
        <end position="1922"/>
    </location>
</feature>
<evidence type="ECO:0000256" key="8">
    <source>
        <dbReference type="ARBA" id="ARBA00022786"/>
    </source>
</evidence>
<dbReference type="GO" id="GO:0005737">
    <property type="term" value="C:cytoplasm"/>
    <property type="evidence" value="ECO:0007669"/>
    <property type="project" value="TreeGrafter"/>
</dbReference>
<evidence type="ECO:0000256" key="13">
    <source>
        <dbReference type="SAM" id="MobiDB-lite"/>
    </source>
</evidence>
<evidence type="ECO:0000256" key="1">
    <source>
        <dbReference type="ARBA" id="ARBA00000885"/>
    </source>
</evidence>
<dbReference type="GO" id="GO:0061630">
    <property type="term" value="F:ubiquitin protein ligase activity"/>
    <property type="evidence" value="ECO:0007669"/>
    <property type="project" value="UniProtKB-EC"/>
</dbReference>
<dbReference type="SMART" id="SM00165">
    <property type="entry name" value="UBA"/>
    <property type="match status" value="1"/>
</dbReference>
<dbReference type="GO" id="GO:0000209">
    <property type="term" value="P:protein polyubiquitination"/>
    <property type="evidence" value="ECO:0007669"/>
    <property type="project" value="TreeGrafter"/>
</dbReference>
<keyword evidence="7" id="KW-0227">DNA damage</keyword>
<feature type="domain" description="HECT" evidence="16">
    <location>
        <begin position="3573"/>
        <end position="3909"/>
    </location>
</feature>
<feature type="region of interest" description="Disordered" evidence="13">
    <location>
        <begin position="2114"/>
        <end position="2172"/>
    </location>
</feature>
<evidence type="ECO:0000256" key="12">
    <source>
        <dbReference type="PROSITE-ProRule" id="PRU00104"/>
    </source>
</evidence>
<feature type="transmembrane region" description="Helical" evidence="14">
    <location>
        <begin position="119"/>
        <end position="141"/>
    </location>
</feature>
<evidence type="ECO:0000259" key="16">
    <source>
        <dbReference type="PROSITE" id="PS50237"/>
    </source>
</evidence>
<dbReference type="InterPro" id="IPR000569">
    <property type="entry name" value="HECT_dom"/>
</dbReference>
<feature type="compositionally biased region" description="Polar residues" evidence="13">
    <location>
        <begin position="2189"/>
        <end position="2199"/>
    </location>
</feature>
<keyword evidence="10" id="KW-0539">Nucleus</keyword>
<evidence type="ECO:0000313" key="19">
    <source>
        <dbReference type="Proteomes" id="UP001431783"/>
    </source>
</evidence>
<evidence type="ECO:0000256" key="7">
    <source>
        <dbReference type="ARBA" id="ARBA00022763"/>
    </source>
</evidence>
<feature type="domain" description="WWE" evidence="17">
    <location>
        <begin position="1573"/>
        <end position="1650"/>
    </location>
</feature>
<dbReference type="Gene3D" id="3.30.2160.10">
    <property type="entry name" value="Hect, E3 ligase catalytic domain"/>
    <property type="match status" value="1"/>
</dbReference>
<feature type="compositionally biased region" description="Polar residues" evidence="13">
    <location>
        <begin position="1035"/>
        <end position="1049"/>
    </location>
</feature>
<dbReference type="Gene3D" id="1.10.8.10">
    <property type="entry name" value="DNA helicase RuvA subunit, C-terminal domain"/>
    <property type="match status" value="1"/>
</dbReference>
<dbReference type="FunFam" id="3.30.2160.10:FF:000007">
    <property type="entry name" value="E3 ubiquitin-protein ligase HUWE1 isoform X2"/>
    <property type="match status" value="1"/>
</dbReference>
<dbReference type="Pfam" id="PF06012">
    <property type="entry name" value="DUF908"/>
    <property type="match status" value="2"/>
</dbReference>
<dbReference type="Proteomes" id="UP001431783">
    <property type="component" value="Unassembled WGS sequence"/>
</dbReference>
<dbReference type="SUPFAM" id="SSF46934">
    <property type="entry name" value="UBA-like"/>
    <property type="match status" value="1"/>
</dbReference>
<evidence type="ECO:0000256" key="11">
    <source>
        <dbReference type="ARBA" id="ARBA00034494"/>
    </source>
</evidence>
<dbReference type="GO" id="GO:0006281">
    <property type="term" value="P:DNA repair"/>
    <property type="evidence" value="ECO:0007669"/>
    <property type="project" value="UniProtKB-KW"/>
</dbReference>
<dbReference type="InterPro" id="IPR050409">
    <property type="entry name" value="E3_ubiq-protein_ligase"/>
</dbReference>
<keyword evidence="14" id="KW-0812">Transmembrane</keyword>
<evidence type="ECO:0000256" key="6">
    <source>
        <dbReference type="ARBA" id="ARBA00022679"/>
    </source>
</evidence>
<keyword evidence="9" id="KW-0234">DNA repair</keyword>
<feature type="region of interest" description="Disordered" evidence="13">
    <location>
        <begin position="2187"/>
        <end position="2277"/>
    </location>
</feature>
<dbReference type="GO" id="GO:0006511">
    <property type="term" value="P:ubiquitin-dependent protein catabolic process"/>
    <property type="evidence" value="ECO:0007669"/>
    <property type="project" value="TreeGrafter"/>
</dbReference>
<feature type="region of interest" description="Disordered" evidence="13">
    <location>
        <begin position="2571"/>
        <end position="2623"/>
    </location>
</feature>
<name>A0AAW1V3T2_9CUCU</name>
<feature type="compositionally biased region" description="Low complexity" evidence="13">
    <location>
        <begin position="2600"/>
        <end position="2609"/>
    </location>
</feature>
<evidence type="ECO:0000256" key="9">
    <source>
        <dbReference type="ARBA" id="ARBA00023204"/>
    </source>
</evidence>
<dbReference type="InterPro" id="IPR025527">
    <property type="entry name" value="HUWE1/Rev1_UBM"/>
</dbReference>
<feature type="region of interest" description="Disordered" evidence="13">
    <location>
        <begin position="2672"/>
        <end position="2707"/>
    </location>
</feature>
<dbReference type="PROSITE" id="PS50237">
    <property type="entry name" value="HECT"/>
    <property type="match status" value="1"/>
</dbReference>
<feature type="compositionally biased region" description="Low complexity" evidence="13">
    <location>
        <begin position="3426"/>
        <end position="3446"/>
    </location>
</feature>
<dbReference type="EMBL" id="JARQZJ010000124">
    <property type="protein sequence ID" value="KAK9889924.1"/>
    <property type="molecule type" value="Genomic_DNA"/>
</dbReference>
<dbReference type="InterPro" id="IPR035983">
    <property type="entry name" value="Hect_E3_ubiquitin_ligase"/>
</dbReference>
<keyword evidence="14" id="KW-1133">Transmembrane helix</keyword>
<feature type="compositionally biased region" description="Low complexity" evidence="13">
    <location>
        <begin position="1896"/>
        <end position="1919"/>
    </location>
</feature>
<keyword evidence="14" id="KW-0472">Membrane</keyword>
<dbReference type="GO" id="GO:0009966">
    <property type="term" value="P:regulation of signal transduction"/>
    <property type="evidence" value="ECO:0007669"/>
    <property type="project" value="UniProtKB-ARBA"/>
</dbReference>
<dbReference type="SUPFAM" id="SSF56204">
    <property type="entry name" value="Hect, E3 ligase catalytic domain"/>
    <property type="match status" value="1"/>
</dbReference>
<dbReference type="Gene3D" id="3.30.720.50">
    <property type="match status" value="1"/>
</dbReference>
<dbReference type="PANTHER" id="PTHR11254:SF67">
    <property type="entry name" value="E3 UBIQUITIN-PROTEIN LIGASE HUWE1"/>
    <property type="match status" value="1"/>
</dbReference>
<comment type="caution">
    <text evidence="18">The sequence shown here is derived from an EMBL/GenBank/DDBJ whole genome shotgun (WGS) entry which is preliminary data.</text>
</comment>
<comment type="catalytic activity">
    <reaction evidence="1">
        <text>S-ubiquitinyl-[E2 ubiquitin-conjugating enzyme]-L-cysteine + [acceptor protein]-L-lysine = [E2 ubiquitin-conjugating enzyme]-L-cysteine + N(6)-ubiquitinyl-[acceptor protein]-L-lysine.</text>
        <dbReference type="EC" id="2.3.2.26"/>
    </reaction>
</comment>
<evidence type="ECO:0000256" key="5">
    <source>
        <dbReference type="ARBA" id="ARBA00022553"/>
    </source>
</evidence>
<evidence type="ECO:0000259" key="17">
    <source>
        <dbReference type="PROSITE" id="PS50918"/>
    </source>
</evidence>
<dbReference type="SMART" id="SM00119">
    <property type="entry name" value="HECTc"/>
    <property type="match status" value="1"/>
</dbReference>
<dbReference type="Gene3D" id="3.30.2410.10">
    <property type="entry name" value="Hect, E3 ligase catalytic domain"/>
    <property type="match status" value="1"/>
</dbReference>
<dbReference type="InterPro" id="IPR037197">
    <property type="entry name" value="WWE_dom_sf"/>
</dbReference>
<feature type="compositionally biased region" description="Basic and acidic residues" evidence="13">
    <location>
        <begin position="3404"/>
        <end position="3417"/>
    </location>
</feature>
<dbReference type="GO" id="GO:0005634">
    <property type="term" value="C:nucleus"/>
    <property type="evidence" value="ECO:0007669"/>
    <property type="project" value="UniProtKB-SubCell"/>
</dbReference>
<dbReference type="Pfam" id="PF14377">
    <property type="entry name" value="UBM"/>
    <property type="match status" value="3"/>
</dbReference>
<keyword evidence="8 12" id="KW-0833">Ubl conjugation pathway</keyword>
<comment type="pathway">
    <text evidence="3">Protein modification; protein ubiquitination.</text>
</comment>
<feature type="compositionally biased region" description="Acidic residues" evidence="13">
    <location>
        <begin position="2238"/>
        <end position="2250"/>
    </location>
</feature>
<keyword evidence="19" id="KW-1185">Reference proteome</keyword>
<dbReference type="Pfam" id="PF02825">
    <property type="entry name" value="WWE"/>
    <property type="match status" value="1"/>
</dbReference>
<evidence type="ECO:0000256" key="3">
    <source>
        <dbReference type="ARBA" id="ARBA00004906"/>
    </source>
</evidence>
<feature type="compositionally biased region" description="Polar residues" evidence="13">
    <location>
        <begin position="1886"/>
        <end position="1895"/>
    </location>
</feature>
<dbReference type="InterPro" id="IPR009060">
    <property type="entry name" value="UBA-like_sf"/>
</dbReference>
<feature type="compositionally biased region" description="Acidic residues" evidence="13">
    <location>
        <begin position="2528"/>
        <end position="2540"/>
    </location>
</feature>
<dbReference type="SUPFAM" id="SSF117839">
    <property type="entry name" value="WWE domain"/>
    <property type="match status" value="1"/>
</dbReference>
<dbReference type="SUPFAM" id="SSF48371">
    <property type="entry name" value="ARM repeat"/>
    <property type="match status" value="1"/>
</dbReference>
<feature type="region of interest" description="Disordered" evidence="13">
    <location>
        <begin position="2487"/>
        <end position="2546"/>
    </location>
</feature>
<dbReference type="Pfam" id="PF00632">
    <property type="entry name" value="HECT"/>
    <property type="match status" value="1"/>
</dbReference>
<dbReference type="InterPro" id="IPR016024">
    <property type="entry name" value="ARM-type_fold"/>
</dbReference>
<accession>A0AAW1V3T2</accession>
<dbReference type="CDD" id="cd00078">
    <property type="entry name" value="HECTc"/>
    <property type="match status" value="1"/>
</dbReference>
<dbReference type="Pfam" id="PF00627">
    <property type="entry name" value="UBA"/>
    <property type="match status" value="1"/>
</dbReference>
<protein>
    <recommendedName>
        <fullName evidence="4">HECT-type E3 ubiquitin transferase</fullName>
        <ecNumber evidence="4">2.3.2.26</ecNumber>
    </recommendedName>
</protein>
<feature type="compositionally biased region" description="Polar residues" evidence="13">
    <location>
        <begin position="2584"/>
        <end position="2599"/>
    </location>
</feature>
<feature type="region of interest" description="Disordered" evidence="13">
    <location>
        <begin position="3400"/>
        <end position="3479"/>
    </location>
</feature>
<evidence type="ECO:0000256" key="14">
    <source>
        <dbReference type="SAM" id="Phobius"/>
    </source>
</evidence>
<dbReference type="FunFam" id="3.90.1750.10:FF:000003">
    <property type="entry name" value="E3 ubiquitin-protein ligase UPL1"/>
    <property type="match status" value="1"/>
</dbReference>
<dbReference type="Gene3D" id="3.90.1750.10">
    <property type="entry name" value="Hect, E3 ligase catalytic domains"/>
    <property type="match status" value="1"/>
</dbReference>
<dbReference type="FunFam" id="3.30.2410.10:FF:000004">
    <property type="entry name" value="E3 ubiquitin-protein ligase HUWE1, variant"/>
    <property type="match status" value="1"/>
</dbReference>
<feature type="region of interest" description="Disordered" evidence="13">
    <location>
        <begin position="1032"/>
        <end position="1065"/>
    </location>
</feature>
<comment type="subcellular location">
    <subcellularLocation>
        <location evidence="2">Nucleus</location>
    </subcellularLocation>
</comment>
<dbReference type="InterPro" id="IPR041918">
    <property type="entry name" value="UBA_HUWE1"/>
</dbReference>
<dbReference type="CDD" id="cd14288">
    <property type="entry name" value="UBA_HUWE1"/>
    <property type="match status" value="1"/>
</dbReference>
<dbReference type="PROSITE" id="PS50918">
    <property type="entry name" value="WWE"/>
    <property type="match status" value="1"/>
</dbReference>
<keyword evidence="6" id="KW-0808">Transferase</keyword>
<feature type="region of interest" description="Disordered" evidence="13">
    <location>
        <begin position="762"/>
        <end position="805"/>
    </location>
</feature>
<feature type="compositionally biased region" description="Polar residues" evidence="13">
    <location>
        <begin position="2672"/>
        <end position="2700"/>
    </location>
</feature>
<dbReference type="PROSITE" id="PS50030">
    <property type="entry name" value="UBA"/>
    <property type="match status" value="1"/>
</dbReference>